<comment type="caution">
    <text evidence="6">The sequence shown here is derived from an EMBL/GenBank/DDBJ whole genome shotgun (WGS) entry which is preliminary data.</text>
</comment>
<keyword evidence="4" id="KW-0732">Signal</keyword>
<dbReference type="EMBL" id="JACXVP010000010">
    <property type="protein sequence ID" value="KAG5579468.1"/>
    <property type="molecule type" value="Genomic_DNA"/>
</dbReference>
<organism evidence="6 7">
    <name type="scientific">Solanum commersonii</name>
    <name type="common">Commerson's wild potato</name>
    <name type="synonym">Commerson's nightshade</name>
    <dbReference type="NCBI Taxonomy" id="4109"/>
    <lineage>
        <taxon>Eukaryota</taxon>
        <taxon>Viridiplantae</taxon>
        <taxon>Streptophyta</taxon>
        <taxon>Embryophyta</taxon>
        <taxon>Tracheophyta</taxon>
        <taxon>Spermatophyta</taxon>
        <taxon>Magnoliopsida</taxon>
        <taxon>eudicotyledons</taxon>
        <taxon>Gunneridae</taxon>
        <taxon>Pentapetalae</taxon>
        <taxon>asterids</taxon>
        <taxon>lamiids</taxon>
        <taxon>Solanales</taxon>
        <taxon>Solanaceae</taxon>
        <taxon>Solanoideae</taxon>
        <taxon>Solaneae</taxon>
        <taxon>Solanum</taxon>
    </lineage>
</organism>
<keyword evidence="3" id="KW-0446">Lipid-binding</keyword>
<accession>A0A9J5WWL1</accession>
<evidence type="ECO:0000313" key="6">
    <source>
        <dbReference type="EMBL" id="KAG5579468.1"/>
    </source>
</evidence>
<evidence type="ECO:0000256" key="4">
    <source>
        <dbReference type="SAM" id="SignalP"/>
    </source>
</evidence>
<dbReference type="OrthoDB" id="1876592at2759"/>
<evidence type="ECO:0000256" key="1">
    <source>
        <dbReference type="ARBA" id="ARBA00009748"/>
    </source>
</evidence>
<evidence type="ECO:0000256" key="3">
    <source>
        <dbReference type="ARBA" id="ARBA00023121"/>
    </source>
</evidence>
<reference evidence="6 7" key="1">
    <citation type="submission" date="2020-09" db="EMBL/GenBank/DDBJ databases">
        <title>De no assembly of potato wild relative species, Solanum commersonii.</title>
        <authorList>
            <person name="Cho K."/>
        </authorList>
    </citation>
    <scope>NUCLEOTIDE SEQUENCE [LARGE SCALE GENOMIC DNA]</scope>
    <source>
        <strain evidence="6">LZ3.2</strain>
        <tissue evidence="6">Leaf</tissue>
    </source>
</reference>
<dbReference type="PANTHER" id="PTHR33076">
    <property type="entry name" value="NON-SPECIFIC LIPID-TRANSFER PROTEIN 2-RELATED"/>
    <property type="match status" value="1"/>
</dbReference>
<dbReference type="GO" id="GO:0008289">
    <property type="term" value="F:lipid binding"/>
    <property type="evidence" value="ECO:0007669"/>
    <property type="project" value="UniProtKB-KW"/>
</dbReference>
<dbReference type="InterPro" id="IPR036312">
    <property type="entry name" value="Bifun_inhib/LTP/seed_sf"/>
</dbReference>
<name>A0A9J5WWL1_SOLCO</name>
<dbReference type="Proteomes" id="UP000824120">
    <property type="component" value="Chromosome 10"/>
</dbReference>
<comment type="similarity">
    <text evidence="1">Belongs to the plant LTP family.</text>
</comment>
<evidence type="ECO:0000313" key="7">
    <source>
        <dbReference type="Proteomes" id="UP000824120"/>
    </source>
</evidence>
<dbReference type="InterPro" id="IPR000528">
    <property type="entry name" value="Plant_nsLTP"/>
</dbReference>
<proteinExistence type="inferred from homology"/>
<dbReference type="AlphaFoldDB" id="A0A9J5WWL1"/>
<sequence>MTKIILTLFALALIVGQITNATIQCGRATSPSQDCCVGLQSLAKTAAASQPNHKDTCNCIKVAVQTFAMDYSKAKQLPQLCNYPSIIPIEPNLDCSK</sequence>
<feature type="domain" description="Bifunctional inhibitor/plant lipid transfer protein/seed storage helical" evidence="5">
    <location>
        <begin position="25"/>
        <end position="85"/>
    </location>
</feature>
<dbReference type="SUPFAM" id="SSF47699">
    <property type="entry name" value="Bifunctional inhibitor/lipid-transfer protein/seed storage 2S albumin"/>
    <property type="match status" value="1"/>
</dbReference>
<protein>
    <recommendedName>
        <fullName evidence="5">Bifunctional inhibitor/plant lipid transfer protein/seed storage helical domain-containing protein</fullName>
    </recommendedName>
</protein>
<dbReference type="Pfam" id="PF00234">
    <property type="entry name" value="Tryp_alpha_amyl"/>
    <property type="match status" value="1"/>
</dbReference>
<feature type="chain" id="PRO_5039922699" description="Bifunctional inhibitor/plant lipid transfer protein/seed storage helical domain-containing protein" evidence="4">
    <location>
        <begin position="21"/>
        <end position="97"/>
    </location>
</feature>
<evidence type="ECO:0000259" key="5">
    <source>
        <dbReference type="Pfam" id="PF00234"/>
    </source>
</evidence>
<keyword evidence="7" id="KW-1185">Reference proteome</keyword>
<dbReference type="GO" id="GO:0006869">
    <property type="term" value="P:lipid transport"/>
    <property type="evidence" value="ECO:0007669"/>
    <property type="project" value="InterPro"/>
</dbReference>
<gene>
    <name evidence="6" type="ORF">H5410_050095</name>
</gene>
<evidence type="ECO:0000256" key="2">
    <source>
        <dbReference type="ARBA" id="ARBA00022448"/>
    </source>
</evidence>
<dbReference type="Gene3D" id="1.10.110.10">
    <property type="entry name" value="Plant lipid-transfer and hydrophobic proteins"/>
    <property type="match status" value="1"/>
</dbReference>
<dbReference type="InterPro" id="IPR016140">
    <property type="entry name" value="Bifunc_inhib/LTP/seed_store"/>
</dbReference>
<feature type="signal peptide" evidence="4">
    <location>
        <begin position="1"/>
        <end position="20"/>
    </location>
</feature>
<keyword evidence="2" id="KW-0813">Transport</keyword>